<dbReference type="InterPro" id="IPR026588">
    <property type="entry name" value="Choice_anch_A"/>
</dbReference>
<evidence type="ECO:0000256" key="1">
    <source>
        <dbReference type="SAM" id="Phobius"/>
    </source>
</evidence>
<dbReference type="InterPro" id="IPR022472">
    <property type="entry name" value="VPLPA-CTERM"/>
</dbReference>
<keyword evidence="2" id="KW-0732">Signal</keyword>
<dbReference type="EMBL" id="QBKN01000015">
    <property type="protein sequence ID" value="PTX46665.1"/>
    <property type="molecule type" value="Genomic_DNA"/>
</dbReference>
<dbReference type="Proteomes" id="UP000244069">
    <property type="component" value="Unassembled WGS sequence"/>
</dbReference>
<organism evidence="4 5">
    <name type="scientific">Allosediminivita pacifica</name>
    <dbReference type="NCBI Taxonomy" id="1267769"/>
    <lineage>
        <taxon>Bacteria</taxon>
        <taxon>Pseudomonadati</taxon>
        <taxon>Pseudomonadota</taxon>
        <taxon>Alphaproteobacteria</taxon>
        <taxon>Rhodobacterales</taxon>
        <taxon>Paracoccaceae</taxon>
        <taxon>Allosediminivita</taxon>
    </lineage>
</organism>
<feature type="domain" description="Choice-of-anchor A" evidence="3">
    <location>
        <begin position="31"/>
        <end position="265"/>
    </location>
</feature>
<dbReference type="NCBIfam" id="TIGR04215">
    <property type="entry name" value="choice_anch_A"/>
    <property type="match status" value="1"/>
</dbReference>
<evidence type="ECO:0000313" key="4">
    <source>
        <dbReference type="EMBL" id="PTX46665.1"/>
    </source>
</evidence>
<proteinExistence type="predicted"/>
<sequence>MRIIQHGLALATAAFLASAGASQAATLDAEGLISSFGTIALGDYTLKSHTEAPVYVGGNFDSDQSITPRGNTQGTVTPSIKGTLVVGGDLAGRPTMNNGTVVTNTMSGTVQGGNNTVTTGASVPVQDVRNAMEGLSKDLAQLTDTGASYDFSDWNQMSLSSGTPVDGFSVLNLSSADFLKTGTLKTFGNLANTFIVNVAGSVINIGANFNQDDSSVIFNFYEATEVNVNSTFGFGILSPFATLNLNAGGTDTFVVGNDVNQYTEVRGTFTGTLPSPVPLPAAGWLLLGSIGGVAALRRRRKAA</sequence>
<dbReference type="AlphaFoldDB" id="A0A2T6AS73"/>
<keyword evidence="1" id="KW-0472">Membrane</keyword>
<feature type="transmembrane region" description="Helical" evidence="1">
    <location>
        <begin position="277"/>
        <end position="296"/>
    </location>
</feature>
<name>A0A2T6AS73_9RHOB</name>
<protein>
    <submittedName>
        <fullName evidence="4">Putative secreted protein</fullName>
    </submittedName>
</protein>
<dbReference type="Pfam" id="PF20597">
    <property type="entry name" value="pAdhesive_15"/>
    <property type="match status" value="1"/>
</dbReference>
<evidence type="ECO:0000313" key="5">
    <source>
        <dbReference type="Proteomes" id="UP000244069"/>
    </source>
</evidence>
<keyword evidence="5" id="KW-1185">Reference proteome</keyword>
<comment type="caution">
    <text evidence="4">The sequence shown here is derived from an EMBL/GenBank/DDBJ whole genome shotgun (WGS) entry which is preliminary data.</text>
</comment>
<accession>A0A2T6AS73</accession>
<keyword evidence="1" id="KW-0812">Transmembrane</keyword>
<feature type="chain" id="PRO_5015605871" evidence="2">
    <location>
        <begin position="25"/>
        <end position="303"/>
    </location>
</feature>
<evidence type="ECO:0000256" key="2">
    <source>
        <dbReference type="SAM" id="SignalP"/>
    </source>
</evidence>
<dbReference type="RefSeq" id="WP_107977235.1">
    <property type="nucleotide sequence ID" value="NZ_BMEZ01000016.1"/>
</dbReference>
<reference evidence="4 5" key="1">
    <citation type="submission" date="2018-04" db="EMBL/GenBank/DDBJ databases">
        <title>Genomic Encyclopedia of Archaeal and Bacterial Type Strains, Phase II (KMG-II): from individual species to whole genera.</title>
        <authorList>
            <person name="Goeker M."/>
        </authorList>
    </citation>
    <scope>NUCLEOTIDE SEQUENCE [LARGE SCALE GENOMIC DNA]</scope>
    <source>
        <strain evidence="4 5">DSM 29329</strain>
    </source>
</reference>
<gene>
    <name evidence="4" type="ORF">C8N44_11532</name>
</gene>
<evidence type="ECO:0000259" key="3">
    <source>
        <dbReference type="Pfam" id="PF20597"/>
    </source>
</evidence>
<feature type="signal peptide" evidence="2">
    <location>
        <begin position="1"/>
        <end position="24"/>
    </location>
</feature>
<keyword evidence="1" id="KW-1133">Transmembrane helix</keyword>
<dbReference type="NCBIfam" id="TIGR03370">
    <property type="entry name" value="VPLPA-CTERM"/>
    <property type="match status" value="1"/>
</dbReference>
<dbReference type="OrthoDB" id="9805121at2"/>